<sequence>LYDWHICYIPNTKEQASMLQFYTEELEGPINKSERRDVMISLFDGNCKLQWKVDWPLRWTVFDVDYEMHGKDLLGSAQVGDRIMRLMNREPPLHMMYELFLDEDGKKISKSKGNSKVLQEWLDYTTVDVLNYFLFQNPRKSRKMHFGIIPQITDQYLKELGKEVCPISFTMLLNLVSITNTSDPELLWEFVRNYVVNAMPEKYPLLDILISKAINYYNKKILPLKEYRDPTQWEYISLMTLRNKIGGVRRLHEATIESGKDLSEYGGERKVLEEALTTAIYDAGKEIYGKEKLRDFFQMIYEVLMGQKSGPRLPIFVMLYGMDNTIDLLDELIKKNEYMFKELEE</sequence>
<evidence type="ECO:0000256" key="5">
    <source>
        <dbReference type="ARBA" id="ARBA00022490"/>
    </source>
</evidence>
<accession>A0A0F9BIX9</accession>
<evidence type="ECO:0000256" key="12">
    <source>
        <dbReference type="ARBA" id="ARBA00048573"/>
    </source>
</evidence>
<evidence type="ECO:0000256" key="9">
    <source>
        <dbReference type="ARBA" id="ARBA00022917"/>
    </source>
</evidence>
<feature type="non-terminal residue" evidence="13">
    <location>
        <position position="1"/>
    </location>
</feature>
<dbReference type="InterPro" id="IPR020751">
    <property type="entry name" value="aa-tRNA-synth_I_codon-bd_sub2"/>
</dbReference>
<dbReference type="Pfam" id="PF01921">
    <property type="entry name" value="tRNA-synt_1f"/>
    <property type="match status" value="1"/>
</dbReference>
<keyword evidence="8" id="KW-0067">ATP-binding</keyword>
<keyword evidence="7" id="KW-0547">Nucleotide-binding</keyword>
<dbReference type="SUPFAM" id="SSF48163">
    <property type="entry name" value="An anticodon-binding domain of class I aminoacyl-tRNA synthetases"/>
    <property type="match status" value="1"/>
</dbReference>
<evidence type="ECO:0000313" key="13">
    <source>
        <dbReference type="EMBL" id="KKL13747.1"/>
    </source>
</evidence>
<dbReference type="Gene3D" id="1.10.10.350">
    <property type="match status" value="1"/>
</dbReference>
<dbReference type="InterPro" id="IPR014729">
    <property type="entry name" value="Rossmann-like_a/b/a_fold"/>
</dbReference>
<organism evidence="13">
    <name type="scientific">marine sediment metagenome</name>
    <dbReference type="NCBI Taxonomy" id="412755"/>
    <lineage>
        <taxon>unclassified sequences</taxon>
        <taxon>metagenomes</taxon>
        <taxon>ecological metagenomes</taxon>
    </lineage>
</organism>
<dbReference type="InterPro" id="IPR002904">
    <property type="entry name" value="Lys-tRNA-ligase"/>
</dbReference>
<keyword evidence="6" id="KW-0436">Ligase</keyword>
<gene>
    <name evidence="13" type="ORF">LCGC14_2522680</name>
</gene>
<dbReference type="InterPro" id="IPR008925">
    <property type="entry name" value="aa_tRNA-synth_I_cd-bd_sf"/>
</dbReference>
<reference evidence="13" key="1">
    <citation type="journal article" date="2015" name="Nature">
        <title>Complex archaea that bridge the gap between prokaryotes and eukaryotes.</title>
        <authorList>
            <person name="Spang A."/>
            <person name="Saw J.H."/>
            <person name="Jorgensen S.L."/>
            <person name="Zaremba-Niedzwiedzka K."/>
            <person name="Martijn J."/>
            <person name="Lind A.E."/>
            <person name="van Eijk R."/>
            <person name="Schleper C."/>
            <person name="Guy L."/>
            <person name="Ettema T.J."/>
        </authorList>
    </citation>
    <scope>NUCLEOTIDE SEQUENCE</scope>
</reference>
<evidence type="ECO:0000256" key="11">
    <source>
        <dbReference type="ARBA" id="ARBA00030563"/>
    </source>
</evidence>
<evidence type="ECO:0000256" key="3">
    <source>
        <dbReference type="ARBA" id="ARBA00013166"/>
    </source>
</evidence>
<comment type="similarity">
    <text evidence="2">Belongs to the class-I aminoacyl-tRNA synthetase family.</text>
</comment>
<evidence type="ECO:0000256" key="2">
    <source>
        <dbReference type="ARBA" id="ARBA00005594"/>
    </source>
</evidence>
<dbReference type="GO" id="GO:0000049">
    <property type="term" value="F:tRNA binding"/>
    <property type="evidence" value="ECO:0007669"/>
    <property type="project" value="InterPro"/>
</dbReference>
<dbReference type="Gene3D" id="3.40.50.620">
    <property type="entry name" value="HUPs"/>
    <property type="match status" value="1"/>
</dbReference>
<dbReference type="AlphaFoldDB" id="A0A0F9BIX9"/>
<dbReference type="GO" id="GO:0005737">
    <property type="term" value="C:cytoplasm"/>
    <property type="evidence" value="ECO:0007669"/>
    <property type="project" value="UniProtKB-SubCell"/>
</dbReference>
<dbReference type="EMBL" id="LAZR01040737">
    <property type="protein sequence ID" value="KKL13747.1"/>
    <property type="molecule type" value="Genomic_DNA"/>
</dbReference>
<dbReference type="PANTHER" id="PTHR37940:SF1">
    <property type="entry name" value="LYSINE--TRNA LIGASE"/>
    <property type="match status" value="1"/>
</dbReference>
<comment type="caution">
    <text evidence="13">The sequence shown here is derived from an EMBL/GenBank/DDBJ whole genome shotgun (WGS) entry which is preliminary data.</text>
</comment>
<dbReference type="GO" id="GO:0004824">
    <property type="term" value="F:lysine-tRNA ligase activity"/>
    <property type="evidence" value="ECO:0007669"/>
    <property type="project" value="UniProtKB-EC"/>
</dbReference>
<keyword evidence="5" id="KW-0963">Cytoplasm</keyword>
<evidence type="ECO:0000256" key="1">
    <source>
        <dbReference type="ARBA" id="ARBA00004496"/>
    </source>
</evidence>
<dbReference type="GO" id="GO:0005524">
    <property type="term" value="F:ATP binding"/>
    <property type="evidence" value="ECO:0007669"/>
    <property type="project" value="UniProtKB-KW"/>
</dbReference>
<comment type="catalytic activity">
    <reaction evidence="12">
        <text>tRNA(Lys) + L-lysine + ATP = L-lysyl-tRNA(Lys) + AMP + diphosphate</text>
        <dbReference type="Rhea" id="RHEA:20792"/>
        <dbReference type="Rhea" id="RHEA-COMP:9696"/>
        <dbReference type="Rhea" id="RHEA-COMP:9697"/>
        <dbReference type="ChEBI" id="CHEBI:30616"/>
        <dbReference type="ChEBI" id="CHEBI:32551"/>
        <dbReference type="ChEBI" id="CHEBI:33019"/>
        <dbReference type="ChEBI" id="CHEBI:78442"/>
        <dbReference type="ChEBI" id="CHEBI:78529"/>
        <dbReference type="ChEBI" id="CHEBI:456215"/>
        <dbReference type="EC" id="6.1.1.6"/>
    </reaction>
</comment>
<evidence type="ECO:0000256" key="4">
    <source>
        <dbReference type="ARBA" id="ARBA00015745"/>
    </source>
</evidence>
<comment type="subcellular location">
    <subcellularLocation>
        <location evidence="1">Cytoplasm</location>
    </subcellularLocation>
</comment>
<dbReference type="PANTHER" id="PTHR37940">
    <property type="entry name" value="LYSINE--TRNA LIGASE"/>
    <property type="match status" value="1"/>
</dbReference>
<dbReference type="SUPFAM" id="SSF52374">
    <property type="entry name" value="Nucleotidylyl transferase"/>
    <property type="match status" value="1"/>
</dbReference>
<dbReference type="EC" id="6.1.1.6" evidence="3"/>
<evidence type="ECO:0000256" key="10">
    <source>
        <dbReference type="ARBA" id="ARBA00023146"/>
    </source>
</evidence>
<proteinExistence type="inferred from homology"/>
<dbReference type="GO" id="GO:0006430">
    <property type="term" value="P:lysyl-tRNA aminoacylation"/>
    <property type="evidence" value="ECO:0007669"/>
    <property type="project" value="InterPro"/>
</dbReference>
<protein>
    <recommendedName>
        <fullName evidence="4">Lysine--tRNA ligase</fullName>
        <ecNumber evidence="3">6.1.1.6</ecNumber>
    </recommendedName>
    <alternativeName>
        <fullName evidence="11">Lysyl-tRNA synthetase</fullName>
    </alternativeName>
</protein>
<keyword evidence="9" id="KW-0648">Protein biosynthesis</keyword>
<name>A0A0F9BIX9_9ZZZZ</name>
<evidence type="ECO:0000256" key="7">
    <source>
        <dbReference type="ARBA" id="ARBA00022741"/>
    </source>
</evidence>
<evidence type="ECO:0000256" key="8">
    <source>
        <dbReference type="ARBA" id="ARBA00022840"/>
    </source>
</evidence>
<evidence type="ECO:0000256" key="6">
    <source>
        <dbReference type="ARBA" id="ARBA00022598"/>
    </source>
</evidence>
<keyword evidence="10" id="KW-0030">Aminoacyl-tRNA synthetase</keyword>